<organism evidence="1 2">
    <name type="scientific">Vibrio ishigakensis</name>
    <dbReference type="NCBI Taxonomy" id="1481914"/>
    <lineage>
        <taxon>Bacteria</taxon>
        <taxon>Pseudomonadati</taxon>
        <taxon>Pseudomonadota</taxon>
        <taxon>Gammaproteobacteria</taxon>
        <taxon>Vibrionales</taxon>
        <taxon>Vibrionaceae</taxon>
        <taxon>Vibrio</taxon>
    </lineage>
</organism>
<reference evidence="1 2" key="2">
    <citation type="submission" date="2015-01" db="EMBL/GenBank/DDBJ databases">
        <authorList>
            <consortium name="NBRP consortium"/>
            <person name="Sawabe T."/>
            <person name="Meirelles P."/>
            <person name="Feng G."/>
            <person name="Sayaka M."/>
            <person name="Hattori M."/>
            <person name="Ohkuma M."/>
        </authorList>
    </citation>
    <scope>NUCLEOTIDE SEQUENCE [LARGE SCALE GENOMIC DNA]</scope>
    <source>
        <strain evidence="2">JCM 19241</strain>
    </source>
</reference>
<evidence type="ECO:0000313" key="2">
    <source>
        <dbReference type="Proteomes" id="UP000031666"/>
    </source>
</evidence>
<dbReference type="AlphaFoldDB" id="A0A0B8QDP6"/>
<evidence type="ECO:0000313" key="1">
    <source>
        <dbReference type="EMBL" id="GAM72769.1"/>
    </source>
</evidence>
<reference evidence="1 2" key="1">
    <citation type="submission" date="2015-01" db="EMBL/GenBank/DDBJ databases">
        <title>Vibrio sp. C94 JCM 19241 whole genome shotgun sequence.</title>
        <authorList>
            <person name="Sawabe T."/>
            <person name="Meirelles P."/>
            <person name="Feng G."/>
            <person name="Sayaka M."/>
            <person name="Hattori M."/>
            <person name="Ohkuma M."/>
        </authorList>
    </citation>
    <scope>NUCLEOTIDE SEQUENCE [LARGE SCALE GENOMIC DNA]</scope>
    <source>
        <strain evidence="2">JCM 19241</strain>
    </source>
</reference>
<dbReference type="Proteomes" id="UP000031666">
    <property type="component" value="Unassembled WGS sequence"/>
</dbReference>
<sequence>MDNYIEKAADDKTENRGHNWEEGRELNEVIFEHQRPMYMKF</sequence>
<name>A0A0B8QDP6_9VIBR</name>
<protein>
    <submittedName>
        <fullName evidence="1">Uncharacterized protein</fullName>
    </submittedName>
</protein>
<comment type="caution">
    <text evidence="1">The sequence shown here is derived from an EMBL/GenBank/DDBJ whole genome shotgun (WGS) entry which is preliminary data.</text>
</comment>
<dbReference type="EMBL" id="BBSC01000001">
    <property type="protein sequence ID" value="GAM72769.1"/>
    <property type="molecule type" value="Genomic_DNA"/>
</dbReference>
<gene>
    <name evidence="1" type="ORF">JCM19241_2224</name>
</gene>
<proteinExistence type="predicted"/>
<accession>A0A0B8QDP6</accession>